<dbReference type="PATRIC" id="fig|167539.5.peg.1872"/>
<protein>
    <submittedName>
        <fullName evidence="2">Predicted membrane protein</fullName>
    </submittedName>
</protein>
<dbReference type="STRING" id="167539.Pro_1772"/>
<name>Q7V9Q7_PROMA</name>
<keyword evidence="3" id="KW-1185">Reference proteome</keyword>
<dbReference type="EMBL" id="AE017126">
    <property type="protein sequence ID" value="AAQ00816.1"/>
    <property type="molecule type" value="Genomic_DNA"/>
</dbReference>
<dbReference type="KEGG" id="pma:Pro_1772"/>
<feature type="transmembrane region" description="Helical" evidence="1">
    <location>
        <begin position="33"/>
        <end position="52"/>
    </location>
</feature>
<dbReference type="InterPro" id="IPR021524">
    <property type="entry name" value="DUF3188"/>
</dbReference>
<feature type="transmembrane region" description="Helical" evidence="1">
    <location>
        <begin position="7"/>
        <end position="27"/>
    </location>
</feature>
<dbReference type="EnsemblBacteria" id="AAQ00816">
    <property type="protein sequence ID" value="AAQ00816"/>
    <property type="gene ID" value="Pro_1772"/>
</dbReference>
<evidence type="ECO:0000256" key="1">
    <source>
        <dbReference type="SAM" id="Phobius"/>
    </source>
</evidence>
<organism evidence="2 3">
    <name type="scientific">Prochlorococcus marinus (strain SARG / CCMP1375 / SS120)</name>
    <dbReference type="NCBI Taxonomy" id="167539"/>
    <lineage>
        <taxon>Bacteria</taxon>
        <taxon>Bacillati</taxon>
        <taxon>Cyanobacteriota</taxon>
        <taxon>Cyanophyceae</taxon>
        <taxon>Synechococcales</taxon>
        <taxon>Prochlorococcaceae</taxon>
        <taxon>Prochlorococcus</taxon>
    </lineage>
</organism>
<dbReference type="eggNOG" id="ENOG5032JVC">
    <property type="taxonomic scope" value="Bacteria"/>
</dbReference>
<dbReference type="AlphaFoldDB" id="Q7V9Q7"/>
<dbReference type="Proteomes" id="UP000001420">
    <property type="component" value="Chromosome"/>
</dbReference>
<dbReference type="Pfam" id="PF11384">
    <property type="entry name" value="DUF3188"/>
    <property type="match status" value="1"/>
</dbReference>
<reference evidence="2 3" key="1">
    <citation type="journal article" date="2003" name="Proc. Natl. Acad. Sci. U.S.A.">
        <title>Genome sequence of the cyanobacterium Prochlorococcus marinus SS120, a nearly minimal oxyphototrophic genome.</title>
        <authorList>
            <person name="Dufresne A."/>
            <person name="Salanoubat M."/>
            <person name="Partensky F."/>
            <person name="Artiguenave F."/>
            <person name="Axmann I.M."/>
            <person name="Barbe V."/>
            <person name="Duprat S."/>
            <person name="Galperin M.Y."/>
            <person name="Koonin E.V."/>
            <person name="Le Gall F."/>
            <person name="Makarova K.S."/>
            <person name="Ostrowski M."/>
            <person name="Oztas S."/>
            <person name="Robert C."/>
            <person name="Rogozin I.B."/>
            <person name="Scanlan D.J."/>
            <person name="Tandeau de Marsac N."/>
            <person name="Weissenbach J."/>
            <person name="Wincker P."/>
            <person name="Wolf Y.I."/>
            <person name="Hess W.R."/>
        </authorList>
    </citation>
    <scope>NUCLEOTIDE SEQUENCE [LARGE SCALE GENOMIC DNA]</scope>
    <source>
        <strain evidence="3">SARG / CCMP1375 / SS120</strain>
    </source>
</reference>
<dbReference type="RefSeq" id="WP_011125921.1">
    <property type="nucleotide sequence ID" value="NC_005042.1"/>
</dbReference>
<keyword evidence="1" id="KW-0472">Membrane</keyword>
<evidence type="ECO:0000313" key="2">
    <source>
        <dbReference type="EMBL" id="AAQ00816.1"/>
    </source>
</evidence>
<sequence>MKGSGKLSLSLAAPCLVLIAMIAFFHRKDNDKVQALPAFFTGLGVICSSAIGRNLRRKRLLNEVLQRKNNLN</sequence>
<evidence type="ECO:0000313" key="3">
    <source>
        <dbReference type="Proteomes" id="UP000001420"/>
    </source>
</evidence>
<proteinExistence type="predicted"/>
<gene>
    <name evidence="2" type="ordered locus">Pro_1772</name>
</gene>
<keyword evidence="1" id="KW-0812">Transmembrane</keyword>
<dbReference type="HOGENOM" id="CLU_190542_1_0_3"/>
<dbReference type="OrthoDB" id="542548at2"/>
<accession>Q7V9Q7</accession>
<keyword evidence="1" id="KW-1133">Transmembrane helix</keyword>